<evidence type="ECO:0000313" key="12">
    <source>
        <dbReference type="EMBL" id="MBI9000519.1"/>
    </source>
</evidence>
<keyword evidence="13" id="KW-1185">Reference proteome</keyword>
<dbReference type="EMBL" id="JAEIOT010000007">
    <property type="protein sequence ID" value="MBI9000519.1"/>
    <property type="molecule type" value="Genomic_DNA"/>
</dbReference>
<evidence type="ECO:0000256" key="5">
    <source>
        <dbReference type="ARBA" id="ARBA00022679"/>
    </source>
</evidence>
<evidence type="ECO:0000313" key="13">
    <source>
        <dbReference type="Proteomes" id="UP000625574"/>
    </source>
</evidence>
<feature type="binding site" evidence="10">
    <location>
        <begin position="360"/>
        <end position="363"/>
    </location>
    <ligand>
        <name>ATP</name>
        <dbReference type="ChEBI" id="CHEBI:30616"/>
    </ligand>
</feature>
<evidence type="ECO:0000256" key="1">
    <source>
        <dbReference type="ARBA" id="ARBA00000642"/>
    </source>
</evidence>
<accession>A0ABS0VUS5</accession>
<protein>
    <recommendedName>
        <fullName evidence="4 10">Phosphoglycerate kinase</fullName>
        <ecNumber evidence="3 10">2.7.2.3</ecNumber>
    </recommendedName>
</protein>
<feature type="binding site" evidence="10">
    <location>
        <position position="331"/>
    </location>
    <ligand>
        <name>ATP</name>
        <dbReference type="ChEBI" id="CHEBI:30616"/>
    </ligand>
</feature>
<dbReference type="HAMAP" id="MF_00145">
    <property type="entry name" value="Phosphoglyc_kinase"/>
    <property type="match status" value="1"/>
</dbReference>
<comment type="caution">
    <text evidence="12">The sequence shown here is derived from an EMBL/GenBank/DDBJ whole genome shotgun (WGS) entry which is preliminary data.</text>
</comment>
<dbReference type="EC" id="2.7.2.3" evidence="3 10"/>
<dbReference type="InterPro" id="IPR036043">
    <property type="entry name" value="Phosphoglycerate_kinase_sf"/>
</dbReference>
<dbReference type="GO" id="GO:0016301">
    <property type="term" value="F:kinase activity"/>
    <property type="evidence" value="ECO:0007669"/>
    <property type="project" value="UniProtKB-KW"/>
</dbReference>
<feature type="binding site" evidence="10">
    <location>
        <position position="122"/>
    </location>
    <ligand>
        <name>substrate</name>
    </ligand>
</feature>
<dbReference type="Pfam" id="PF00162">
    <property type="entry name" value="PGK"/>
    <property type="match status" value="1"/>
</dbReference>
<evidence type="ECO:0000256" key="6">
    <source>
        <dbReference type="ARBA" id="ARBA00022741"/>
    </source>
</evidence>
<keyword evidence="7 10" id="KW-0418">Kinase</keyword>
<feature type="binding site" evidence="10">
    <location>
        <position position="40"/>
    </location>
    <ligand>
        <name>substrate</name>
    </ligand>
</feature>
<reference evidence="12 13" key="1">
    <citation type="submission" date="2020-12" db="EMBL/GenBank/DDBJ databases">
        <title>Genome public.</title>
        <authorList>
            <person name="Sun Q."/>
        </authorList>
    </citation>
    <scope>NUCLEOTIDE SEQUENCE [LARGE SCALE GENOMIC DNA]</scope>
    <source>
        <strain evidence="12 13">CCM 8864</strain>
    </source>
</reference>
<dbReference type="PANTHER" id="PTHR11406:SF23">
    <property type="entry name" value="PHOSPHOGLYCERATE KINASE 1, CHLOROPLASTIC-RELATED"/>
    <property type="match status" value="1"/>
</dbReference>
<gene>
    <name evidence="10" type="primary">pgk</name>
    <name evidence="12" type="ORF">JDV76_05995</name>
</gene>
<dbReference type="PANTHER" id="PTHR11406">
    <property type="entry name" value="PHOSPHOGLYCERATE KINASE"/>
    <property type="match status" value="1"/>
</dbReference>
<dbReference type="PRINTS" id="PR00477">
    <property type="entry name" value="PHGLYCKINASE"/>
</dbReference>
<comment type="pathway">
    <text evidence="2 10">Carbohydrate degradation; glycolysis; pyruvate from D-glyceraldehyde 3-phosphate: step 2/5.</text>
</comment>
<organism evidence="12 13">
    <name type="scientific">Corynebacterium marambiense</name>
    <dbReference type="NCBI Taxonomy" id="2765364"/>
    <lineage>
        <taxon>Bacteria</taxon>
        <taxon>Bacillati</taxon>
        <taxon>Actinomycetota</taxon>
        <taxon>Actinomycetes</taxon>
        <taxon>Mycobacteriales</taxon>
        <taxon>Corynebacteriaceae</taxon>
        <taxon>Corynebacterium</taxon>
    </lineage>
</organism>
<comment type="catalytic activity">
    <reaction evidence="1 10 11">
        <text>(2R)-3-phosphoglycerate + ATP = (2R)-3-phospho-glyceroyl phosphate + ADP</text>
        <dbReference type="Rhea" id="RHEA:14801"/>
        <dbReference type="ChEBI" id="CHEBI:30616"/>
        <dbReference type="ChEBI" id="CHEBI:57604"/>
        <dbReference type="ChEBI" id="CHEBI:58272"/>
        <dbReference type="ChEBI" id="CHEBI:456216"/>
        <dbReference type="EC" id="2.7.2.3"/>
    </reaction>
</comment>
<evidence type="ECO:0000256" key="4">
    <source>
        <dbReference type="ARBA" id="ARBA00016471"/>
    </source>
</evidence>
<evidence type="ECO:0000256" key="8">
    <source>
        <dbReference type="ARBA" id="ARBA00022840"/>
    </source>
</evidence>
<comment type="subunit">
    <text evidence="10">Monomer.</text>
</comment>
<keyword evidence="9 10" id="KW-0324">Glycolysis</keyword>
<feature type="binding site" evidence="10">
    <location>
        <position position="162"/>
    </location>
    <ligand>
        <name>substrate</name>
    </ligand>
</feature>
<dbReference type="PIRSF" id="PIRSF000724">
    <property type="entry name" value="Pgk"/>
    <property type="match status" value="1"/>
</dbReference>
<dbReference type="Proteomes" id="UP000625574">
    <property type="component" value="Unassembled WGS sequence"/>
</dbReference>
<feature type="binding site" evidence="10">
    <location>
        <position position="300"/>
    </location>
    <ligand>
        <name>ATP</name>
        <dbReference type="ChEBI" id="CHEBI:30616"/>
    </ligand>
</feature>
<dbReference type="RefSeq" id="WP_198735964.1">
    <property type="nucleotide sequence ID" value="NZ_JAEIOT010000007.1"/>
</dbReference>
<sequence>MTVKNLNDLIAEGVEGRYVLVRSDFNVPLNENREITDSGRITASLPTLKKLVDGGAKVIVMAHLGRPKGEVNEKFSLAPVAEALSDELGQYVALAGDVVGEDAHERANGLTEGDVLLLENVRFDPRETSKDATERGEFADQLVALTGENGAFVSDGFGVVHRAQASVYDVAQRLPHYAGQLVEKEIKVLGEVASNPAKPYVVVLGGSKVSDKLGVIEALAPKTDALIIGGGMCYTFLAAQGHNVQKSLLQEEMIDTCRDLLERFGDSIVLPIDVVAADKFDKDAEKRTVDVSEIPEGWMGLDMGPKSVELFAARLAEAKTIFWNGPMGVFEFPAFAEGTKGVAEAMISATENGAFSVVGGGDSAASVRTLGLNEDGFSHISTGGGASLEFLEGKTLPGVNVLEN</sequence>
<dbReference type="Gene3D" id="3.40.50.1260">
    <property type="entry name" value="Phosphoglycerate kinase, N-terminal domain"/>
    <property type="match status" value="2"/>
</dbReference>
<keyword evidence="8 10" id="KW-0067">ATP-binding</keyword>
<dbReference type="CDD" id="cd00318">
    <property type="entry name" value="Phosphoglycerate_kinase"/>
    <property type="match status" value="1"/>
</dbReference>
<comment type="similarity">
    <text evidence="10 11">Belongs to the phosphoglycerate kinase family.</text>
</comment>
<feature type="binding site" evidence="10">
    <location>
        <begin position="24"/>
        <end position="26"/>
    </location>
    <ligand>
        <name>substrate</name>
    </ligand>
</feature>
<keyword evidence="5 10" id="KW-0808">Transferase</keyword>
<dbReference type="InterPro" id="IPR001576">
    <property type="entry name" value="Phosphoglycerate_kinase"/>
</dbReference>
<evidence type="ECO:0000256" key="2">
    <source>
        <dbReference type="ARBA" id="ARBA00004838"/>
    </source>
</evidence>
<comment type="subcellular location">
    <subcellularLocation>
        <location evidence="10">Cytoplasm</location>
    </subcellularLocation>
</comment>
<evidence type="ECO:0000256" key="3">
    <source>
        <dbReference type="ARBA" id="ARBA00013061"/>
    </source>
</evidence>
<feature type="binding site" evidence="10">
    <location>
        <position position="212"/>
    </location>
    <ligand>
        <name>ATP</name>
        <dbReference type="ChEBI" id="CHEBI:30616"/>
    </ligand>
</feature>
<dbReference type="SUPFAM" id="SSF53748">
    <property type="entry name" value="Phosphoglycerate kinase"/>
    <property type="match status" value="1"/>
</dbReference>
<evidence type="ECO:0000256" key="10">
    <source>
        <dbReference type="HAMAP-Rule" id="MF_00145"/>
    </source>
</evidence>
<name>A0ABS0VUS5_9CORY</name>
<proteinExistence type="inferred from homology"/>
<keyword evidence="6 10" id="KW-0547">Nucleotide-binding</keyword>
<evidence type="ECO:0000256" key="11">
    <source>
        <dbReference type="RuleBase" id="RU000532"/>
    </source>
</evidence>
<dbReference type="InterPro" id="IPR015824">
    <property type="entry name" value="Phosphoglycerate_kinase_N"/>
</dbReference>
<evidence type="ECO:0000256" key="7">
    <source>
        <dbReference type="ARBA" id="ARBA00022777"/>
    </source>
</evidence>
<evidence type="ECO:0000256" key="9">
    <source>
        <dbReference type="ARBA" id="ARBA00023152"/>
    </source>
</evidence>
<feature type="binding site" evidence="10">
    <location>
        <begin position="63"/>
        <end position="66"/>
    </location>
    <ligand>
        <name>substrate</name>
    </ligand>
</feature>
<keyword evidence="10" id="KW-0963">Cytoplasm</keyword>